<accession>A0A448X662</accession>
<protein>
    <submittedName>
        <fullName evidence="1">Uncharacterized protein</fullName>
    </submittedName>
</protein>
<proteinExistence type="predicted"/>
<reference evidence="1" key="1">
    <citation type="submission" date="2018-11" db="EMBL/GenBank/DDBJ databases">
        <authorList>
            <consortium name="Pathogen Informatics"/>
        </authorList>
    </citation>
    <scope>NUCLEOTIDE SEQUENCE</scope>
</reference>
<organism evidence="1 2">
    <name type="scientific">Protopolystoma xenopodis</name>
    <dbReference type="NCBI Taxonomy" id="117903"/>
    <lineage>
        <taxon>Eukaryota</taxon>
        <taxon>Metazoa</taxon>
        <taxon>Spiralia</taxon>
        <taxon>Lophotrochozoa</taxon>
        <taxon>Platyhelminthes</taxon>
        <taxon>Monogenea</taxon>
        <taxon>Polyopisthocotylea</taxon>
        <taxon>Polystomatidea</taxon>
        <taxon>Polystomatidae</taxon>
        <taxon>Protopolystoma</taxon>
    </lineage>
</organism>
<dbReference type="EMBL" id="CAAALY010100531">
    <property type="protein sequence ID" value="VEL29125.1"/>
    <property type="molecule type" value="Genomic_DNA"/>
</dbReference>
<evidence type="ECO:0000313" key="1">
    <source>
        <dbReference type="EMBL" id="VEL29125.1"/>
    </source>
</evidence>
<comment type="caution">
    <text evidence="1">The sequence shown here is derived from an EMBL/GenBank/DDBJ whole genome shotgun (WGS) entry which is preliminary data.</text>
</comment>
<evidence type="ECO:0000313" key="2">
    <source>
        <dbReference type="Proteomes" id="UP000784294"/>
    </source>
</evidence>
<sequence length="108" mass="12285">MLMFRLTPWKIGWNLSFLLRRQNISTFYSTMKISYTIHFPKLLLPPPIHSLLRSSPNYLLNLKSPILTLLPPGHLRQALNAQLAAVVTFLIPRHILSTQTPSNAVPSV</sequence>
<dbReference type="AlphaFoldDB" id="A0A448X662"/>
<gene>
    <name evidence="1" type="ORF">PXEA_LOCUS22565</name>
</gene>
<keyword evidence="2" id="KW-1185">Reference proteome</keyword>
<dbReference type="Proteomes" id="UP000784294">
    <property type="component" value="Unassembled WGS sequence"/>
</dbReference>
<name>A0A448X662_9PLAT</name>